<sequence>MTCTPGPRNTRERSTERTAWRPWLPPASTTIETSHSQEMTQTRVVTAEVNSTNPGIWVTDRVERKASERVESRVSERKRSRKSERATSRDSDGYQASEIAGNWISEMTGSWASERAGNKASEMTGSWVSERMGNRASERAGSRASSRTSDRAGSRASSRTSDRAGSRASGKRSERTGSRASSRASERTGSRASSRASERTGSRASSRASERTGSRASSRASDRTWSRVSERNGSLASERALNRTLERMPRHGPGSGFSDRTPCRVPERAVGCMSNRVGGRFPPAPMDIRGSYHRGSVTSVPSSPVSTIRSGVTTSGLSSLNTSAAPSVTVSLDVSSDDDDSSIENIILPDDRTNNRVQPGPARLAAPDLCSSYSPSFFGNNFLISGNFLRITSDSDVGDASTSKAKRWPLSLLHKRKKADQVVEIQLDQTLETST</sequence>
<dbReference type="AlphaFoldDB" id="A0AAD9KLG5"/>
<proteinExistence type="predicted"/>
<protein>
    <submittedName>
        <fullName evidence="2">Uncharacterized protein</fullName>
    </submittedName>
</protein>
<gene>
    <name evidence="2" type="ORF">NP493_880g00072</name>
</gene>
<feature type="compositionally biased region" description="Polar residues" evidence="1">
    <location>
        <begin position="27"/>
        <end position="39"/>
    </location>
</feature>
<feature type="region of interest" description="Disordered" evidence="1">
    <location>
        <begin position="58"/>
        <end position="101"/>
    </location>
</feature>
<feature type="compositionally biased region" description="Basic and acidic residues" evidence="1">
    <location>
        <begin position="220"/>
        <end position="230"/>
    </location>
</feature>
<feature type="compositionally biased region" description="Basic and acidic residues" evidence="1">
    <location>
        <begin position="132"/>
        <end position="141"/>
    </location>
</feature>
<feature type="compositionally biased region" description="Basic and acidic residues" evidence="1">
    <location>
        <begin position="60"/>
        <end position="92"/>
    </location>
</feature>
<evidence type="ECO:0000313" key="2">
    <source>
        <dbReference type="EMBL" id="KAK2173372.1"/>
    </source>
</evidence>
<feature type="compositionally biased region" description="Basic and acidic residues" evidence="1">
    <location>
        <begin position="160"/>
        <end position="177"/>
    </location>
</feature>
<evidence type="ECO:0000256" key="1">
    <source>
        <dbReference type="SAM" id="MobiDB-lite"/>
    </source>
</evidence>
<dbReference type="Proteomes" id="UP001209878">
    <property type="component" value="Unassembled WGS sequence"/>
</dbReference>
<keyword evidence="3" id="KW-1185">Reference proteome</keyword>
<evidence type="ECO:0000313" key="3">
    <source>
        <dbReference type="Proteomes" id="UP001209878"/>
    </source>
</evidence>
<dbReference type="EMBL" id="JAODUO010000880">
    <property type="protein sequence ID" value="KAK2173372.1"/>
    <property type="molecule type" value="Genomic_DNA"/>
</dbReference>
<feature type="compositionally biased region" description="Basic and acidic residues" evidence="1">
    <location>
        <begin position="9"/>
        <end position="19"/>
    </location>
</feature>
<feature type="region of interest" description="Disordered" evidence="1">
    <location>
        <begin position="1"/>
        <end position="39"/>
    </location>
</feature>
<reference evidence="2" key="1">
    <citation type="journal article" date="2023" name="Mol. Biol. Evol.">
        <title>Third-Generation Sequencing Reveals the Adaptive Role of the Epigenome in Three Deep-Sea Polychaetes.</title>
        <authorList>
            <person name="Perez M."/>
            <person name="Aroh O."/>
            <person name="Sun Y."/>
            <person name="Lan Y."/>
            <person name="Juniper S.K."/>
            <person name="Young C.R."/>
            <person name="Angers B."/>
            <person name="Qian P.Y."/>
        </authorList>
    </citation>
    <scope>NUCLEOTIDE SEQUENCE</scope>
    <source>
        <strain evidence="2">R07B-5</strain>
    </source>
</reference>
<organism evidence="2 3">
    <name type="scientific">Ridgeia piscesae</name>
    <name type="common">Tubeworm</name>
    <dbReference type="NCBI Taxonomy" id="27915"/>
    <lineage>
        <taxon>Eukaryota</taxon>
        <taxon>Metazoa</taxon>
        <taxon>Spiralia</taxon>
        <taxon>Lophotrochozoa</taxon>
        <taxon>Annelida</taxon>
        <taxon>Polychaeta</taxon>
        <taxon>Sedentaria</taxon>
        <taxon>Canalipalpata</taxon>
        <taxon>Sabellida</taxon>
        <taxon>Siboglinidae</taxon>
        <taxon>Ridgeia</taxon>
    </lineage>
</organism>
<name>A0AAD9KLG5_RIDPI</name>
<feature type="region of interest" description="Disordered" evidence="1">
    <location>
        <begin position="114"/>
        <end position="240"/>
    </location>
</feature>
<accession>A0AAD9KLG5</accession>
<comment type="caution">
    <text evidence="2">The sequence shown here is derived from an EMBL/GenBank/DDBJ whole genome shotgun (WGS) entry which is preliminary data.</text>
</comment>